<organism evidence="6 7">
    <name type="scientific">Mesorhabditis belari</name>
    <dbReference type="NCBI Taxonomy" id="2138241"/>
    <lineage>
        <taxon>Eukaryota</taxon>
        <taxon>Metazoa</taxon>
        <taxon>Ecdysozoa</taxon>
        <taxon>Nematoda</taxon>
        <taxon>Chromadorea</taxon>
        <taxon>Rhabditida</taxon>
        <taxon>Rhabditina</taxon>
        <taxon>Rhabditomorpha</taxon>
        <taxon>Rhabditoidea</taxon>
        <taxon>Rhabditidae</taxon>
        <taxon>Mesorhabditinae</taxon>
        <taxon>Mesorhabditis</taxon>
    </lineage>
</organism>
<evidence type="ECO:0000259" key="5">
    <source>
        <dbReference type="Pfam" id="PF13476"/>
    </source>
</evidence>
<dbReference type="PANTHER" id="PTHR45916">
    <property type="entry name" value="STRUCTURAL MAINTENANCE OF CHROMOSOMES PROTEIN 5"/>
    <property type="match status" value="1"/>
</dbReference>
<feature type="region of interest" description="Disordered" evidence="4">
    <location>
        <begin position="244"/>
        <end position="278"/>
    </location>
</feature>
<evidence type="ECO:0000313" key="6">
    <source>
        <dbReference type="Proteomes" id="UP000887575"/>
    </source>
</evidence>
<dbReference type="GO" id="GO:0005634">
    <property type="term" value="C:nucleus"/>
    <property type="evidence" value="ECO:0007669"/>
    <property type="project" value="TreeGrafter"/>
</dbReference>
<evidence type="ECO:0000256" key="2">
    <source>
        <dbReference type="ARBA" id="ARBA00018687"/>
    </source>
</evidence>
<feature type="domain" description="Rad50/SbcC-type AAA" evidence="5">
    <location>
        <begin position="44"/>
        <end position="280"/>
    </location>
</feature>
<dbReference type="GO" id="GO:0016887">
    <property type="term" value="F:ATP hydrolysis activity"/>
    <property type="evidence" value="ECO:0007669"/>
    <property type="project" value="InterPro"/>
</dbReference>
<dbReference type="GO" id="GO:0003697">
    <property type="term" value="F:single-stranded DNA binding"/>
    <property type="evidence" value="ECO:0007669"/>
    <property type="project" value="TreeGrafter"/>
</dbReference>
<evidence type="ECO:0000256" key="1">
    <source>
        <dbReference type="ARBA" id="ARBA00010171"/>
    </source>
</evidence>
<dbReference type="Pfam" id="PF13476">
    <property type="entry name" value="AAA_23"/>
    <property type="match status" value="1"/>
</dbReference>
<dbReference type="InterPro" id="IPR027417">
    <property type="entry name" value="P-loop_NTPase"/>
</dbReference>
<dbReference type="GO" id="GO:0030915">
    <property type="term" value="C:Smc5-Smc6 complex"/>
    <property type="evidence" value="ECO:0007669"/>
    <property type="project" value="TreeGrafter"/>
</dbReference>
<name>A0AAF3F831_9BILA</name>
<dbReference type="GO" id="GO:0000724">
    <property type="term" value="P:double-strand break repair via homologous recombination"/>
    <property type="evidence" value="ECO:0007669"/>
    <property type="project" value="TreeGrafter"/>
</dbReference>
<dbReference type="SUPFAM" id="SSF52540">
    <property type="entry name" value="P-loop containing nucleoside triphosphate hydrolases"/>
    <property type="match status" value="1"/>
</dbReference>
<dbReference type="InterPro" id="IPR038729">
    <property type="entry name" value="Rad50/SbcC_AAA"/>
</dbReference>
<protein>
    <recommendedName>
        <fullName evidence="2">Structural maintenance of chromosomes protein 5</fullName>
    </recommendedName>
</protein>
<comment type="similarity">
    <text evidence="1">Belongs to the SMC family. SMC5 subfamily.</text>
</comment>
<keyword evidence="3" id="KW-0175">Coiled coil</keyword>
<evidence type="ECO:0000313" key="7">
    <source>
        <dbReference type="WBParaSite" id="MBELARI_LOCUS2178"/>
    </source>
</evidence>
<dbReference type="Gene3D" id="3.40.50.300">
    <property type="entry name" value="P-loop containing nucleotide triphosphate hydrolases"/>
    <property type="match status" value="1"/>
</dbReference>
<dbReference type="WBParaSite" id="MBELARI_LOCUS2178">
    <property type="protein sequence ID" value="MBELARI_LOCUS2178"/>
    <property type="gene ID" value="MBELARI_LOCUS2178"/>
</dbReference>
<dbReference type="Proteomes" id="UP000887575">
    <property type="component" value="Unassembled WGS sequence"/>
</dbReference>
<reference evidence="7" key="1">
    <citation type="submission" date="2024-02" db="UniProtKB">
        <authorList>
            <consortium name="WormBaseParasite"/>
        </authorList>
    </citation>
    <scope>IDENTIFICATION</scope>
</reference>
<dbReference type="PANTHER" id="PTHR45916:SF1">
    <property type="entry name" value="STRUCTURAL MAINTENANCE OF CHROMOSOMES PROTEIN 5"/>
    <property type="match status" value="1"/>
</dbReference>
<accession>A0AAF3F831</accession>
<sequence>MRRGRKEDDDPFPEAREMNINQTAFESLPYPDGSLKPIEFTQTFNHVFMEAGPKLNVLIGPNGSGKSSIICGICLAMGGRPELLGRSGRFADYIKHNASRGFVEVTVSDKSRPLEHYNIQIENPCTFLAQDKVKSFAAQDPKELLINTQKAGDLTLLRMHDGLREKAREKDLKLGVQEYQSALEHQNEIVAPPKVESYKKQESMVGRIQVLRRKAAILAFTKAEEKYRKAAQGVNELKEKVAETHKKEEKKLEKSYGECKERRREHEQQIRESTQKMEEKEDPRWYNIQMRDITDKLNQEKGRLRSWEQNLNQMQAAVTNAKEALESAQSERDVLKPCEAEVRQKQQDLQTRSSNPMHKDEKPVRYRKGTRICYANGSTSCPTSDKLVMLTCTTNTRVKEFRRPIYVPMIDIKIRAGDNELTLLSNVLQARDGTTFIFGCKDDELKLTERFSKINTTVVDNAMLDRVPSKLTEFEIPKRRVKSEFSAQWLLDQTSDRPCLTADQEALEDAQMKIIGLVPSN</sequence>
<evidence type="ECO:0000256" key="4">
    <source>
        <dbReference type="SAM" id="MobiDB-lite"/>
    </source>
</evidence>
<dbReference type="AlphaFoldDB" id="A0AAF3F831"/>
<evidence type="ECO:0000256" key="3">
    <source>
        <dbReference type="ARBA" id="ARBA00023054"/>
    </source>
</evidence>
<proteinExistence type="inferred from homology"/>
<keyword evidence="6" id="KW-1185">Reference proteome</keyword>